<evidence type="ECO:0000256" key="1">
    <source>
        <dbReference type="SAM" id="Phobius"/>
    </source>
</evidence>
<gene>
    <name evidence="2" type="ORF">CMUS01_12163</name>
</gene>
<keyword evidence="1" id="KW-0812">Transmembrane</keyword>
<organism evidence="2 3">
    <name type="scientific">Colletotrichum musicola</name>
    <dbReference type="NCBI Taxonomy" id="2175873"/>
    <lineage>
        <taxon>Eukaryota</taxon>
        <taxon>Fungi</taxon>
        <taxon>Dikarya</taxon>
        <taxon>Ascomycota</taxon>
        <taxon>Pezizomycotina</taxon>
        <taxon>Sordariomycetes</taxon>
        <taxon>Hypocreomycetidae</taxon>
        <taxon>Glomerellales</taxon>
        <taxon>Glomerellaceae</taxon>
        <taxon>Colletotrichum</taxon>
        <taxon>Colletotrichum orchidearum species complex</taxon>
    </lineage>
</organism>
<dbReference type="Proteomes" id="UP000639643">
    <property type="component" value="Unassembled WGS sequence"/>
</dbReference>
<dbReference type="AlphaFoldDB" id="A0A8H6N1M9"/>
<keyword evidence="3" id="KW-1185">Reference proteome</keyword>
<comment type="caution">
    <text evidence="2">The sequence shown here is derived from an EMBL/GenBank/DDBJ whole genome shotgun (WGS) entry which is preliminary data.</text>
</comment>
<evidence type="ECO:0000313" key="3">
    <source>
        <dbReference type="Proteomes" id="UP000639643"/>
    </source>
</evidence>
<dbReference type="OrthoDB" id="5378430at2759"/>
<evidence type="ECO:0000313" key="2">
    <source>
        <dbReference type="EMBL" id="KAF6817069.1"/>
    </source>
</evidence>
<reference evidence="2" key="1">
    <citation type="journal article" date="2020" name="Phytopathology">
        <title>Genome Sequence Resources of Colletotrichum truncatum, C. plurivorum, C. musicola, and C. sojae: Four Species Pathogenic to Soybean (Glycine max).</title>
        <authorList>
            <person name="Rogerio F."/>
            <person name="Boufleur T.R."/>
            <person name="Ciampi-Guillardi M."/>
            <person name="Sukno S.A."/>
            <person name="Thon M.R."/>
            <person name="Massola Junior N.S."/>
            <person name="Baroncelli R."/>
        </authorList>
    </citation>
    <scope>NUCLEOTIDE SEQUENCE</scope>
    <source>
        <strain evidence="2">LFN0074</strain>
    </source>
</reference>
<sequence length="365" mass="39780">MGNYFSSLANGTIIENATVPIFVIESFDWVTDESEIPPEILSGIVYPENKYLTYAQSETTLTGTAGGATALLKDTEFNHTALKLLTALPEPTALSHAIKYAATYLFSVNPSLGCDARWDASEFAPLPSGIHVVESVRPDRRDCIVVAKVQVSAGVTHCNQTDPTLEPTCILDSNIIVSASREVRPDPMTDIVLAMMPEVHTTVASLRMFDISHHSGNLSRVLRESLVQTYQGAWSAVSEVMSQSIPSEQKPQTRAWEPEQFLEARVSGLRILLWFGASMLLIVSGRLVLVLDHLAEGRTVNNPVMAAILLDTSEALAADDTGICSAMDVDKGHEGTNTRLRLEVSKRGGADEYYHPKLVPEVSEL</sequence>
<name>A0A8H6N1M9_9PEZI</name>
<proteinExistence type="predicted"/>
<feature type="transmembrane region" description="Helical" evidence="1">
    <location>
        <begin position="271"/>
        <end position="291"/>
    </location>
</feature>
<protein>
    <submittedName>
        <fullName evidence="2">Uncharacterized protein</fullName>
    </submittedName>
</protein>
<keyword evidence="1" id="KW-1133">Transmembrane helix</keyword>
<keyword evidence="1" id="KW-0472">Membrane</keyword>
<dbReference type="EMBL" id="WIGM01000662">
    <property type="protein sequence ID" value="KAF6817069.1"/>
    <property type="molecule type" value="Genomic_DNA"/>
</dbReference>
<accession>A0A8H6N1M9</accession>